<accession>A0ABN1ZXJ6</accession>
<dbReference type="RefSeq" id="WP_344501569.1">
    <property type="nucleotide sequence ID" value="NZ_BAAAQD010000003.1"/>
</dbReference>
<proteinExistence type="predicted"/>
<protein>
    <submittedName>
        <fullName evidence="1">Uncharacterized protein</fullName>
    </submittedName>
</protein>
<comment type="caution">
    <text evidence="1">The sequence shown here is derived from an EMBL/GenBank/DDBJ whole genome shotgun (WGS) entry which is preliminary data.</text>
</comment>
<sequence>MLALLLGVAVAVGEQHNPHWRLPVREGVLPTLTVVDDTLDAAPERVALIVQDAREYAAKYLT</sequence>
<reference evidence="1 2" key="1">
    <citation type="journal article" date="2019" name="Int. J. Syst. Evol. Microbiol.">
        <title>The Global Catalogue of Microorganisms (GCM) 10K type strain sequencing project: providing services to taxonomists for standard genome sequencing and annotation.</title>
        <authorList>
            <consortium name="The Broad Institute Genomics Platform"/>
            <consortium name="The Broad Institute Genome Sequencing Center for Infectious Disease"/>
            <person name="Wu L."/>
            <person name="Ma J."/>
        </authorList>
    </citation>
    <scope>NUCLEOTIDE SEQUENCE [LARGE SCALE GENOMIC DNA]</scope>
    <source>
        <strain evidence="1 2">JCM 15933</strain>
    </source>
</reference>
<evidence type="ECO:0000313" key="2">
    <source>
        <dbReference type="Proteomes" id="UP001501470"/>
    </source>
</evidence>
<evidence type="ECO:0000313" key="1">
    <source>
        <dbReference type="EMBL" id="GAA1506662.1"/>
    </source>
</evidence>
<organism evidence="1 2">
    <name type="scientific">Dactylosporangium maewongense</name>
    <dbReference type="NCBI Taxonomy" id="634393"/>
    <lineage>
        <taxon>Bacteria</taxon>
        <taxon>Bacillati</taxon>
        <taxon>Actinomycetota</taxon>
        <taxon>Actinomycetes</taxon>
        <taxon>Micromonosporales</taxon>
        <taxon>Micromonosporaceae</taxon>
        <taxon>Dactylosporangium</taxon>
    </lineage>
</organism>
<gene>
    <name evidence="1" type="ORF">GCM10009827_020590</name>
</gene>
<keyword evidence="2" id="KW-1185">Reference proteome</keyword>
<name>A0ABN1ZXJ6_9ACTN</name>
<dbReference type="EMBL" id="BAAAQD010000003">
    <property type="protein sequence ID" value="GAA1506662.1"/>
    <property type="molecule type" value="Genomic_DNA"/>
</dbReference>
<dbReference type="Proteomes" id="UP001501470">
    <property type="component" value="Unassembled WGS sequence"/>
</dbReference>